<evidence type="ECO:0000259" key="5">
    <source>
        <dbReference type="PROSITE" id="PS50968"/>
    </source>
</evidence>
<dbReference type="PROSITE" id="PS50968">
    <property type="entry name" value="BIOTINYL_LIPOYL"/>
    <property type="match status" value="1"/>
</dbReference>
<dbReference type="CDD" id="cd06848">
    <property type="entry name" value="GCS_H"/>
    <property type="match status" value="1"/>
</dbReference>
<dbReference type="InterPro" id="IPR017453">
    <property type="entry name" value="GCV_H_sub"/>
</dbReference>
<dbReference type="NCBIfam" id="NF002270">
    <property type="entry name" value="PRK01202.1"/>
    <property type="match status" value="1"/>
</dbReference>
<organism evidence="6 7">
    <name type="scientific">Tindallia magadiensis</name>
    <dbReference type="NCBI Taxonomy" id="69895"/>
    <lineage>
        <taxon>Bacteria</taxon>
        <taxon>Bacillati</taxon>
        <taxon>Bacillota</taxon>
        <taxon>Clostridia</taxon>
        <taxon>Peptostreptococcales</taxon>
        <taxon>Tindalliaceae</taxon>
        <taxon>Tindallia</taxon>
    </lineage>
</organism>
<dbReference type="Pfam" id="PF01597">
    <property type="entry name" value="GCV_H"/>
    <property type="match status" value="1"/>
</dbReference>
<evidence type="ECO:0000256" key="2">
    <source>
        <dbReference type="ARBA" id="ARBA00022823"/>
    </source>
</evidence>
<dbReference type="NCBIfam" id="TIGR00527">
    <property type="entry name" value="gcvH"/>
    <property type="match status" value="1"/>
</dbReference>
<dbReference type="PANTHER" id="PTHR11715:SF3">
    <property type="entry name" value="GLYCINE CLEAVAGE SYSTEM H PROTEIN-RELATED"/>
    <property type="match status" value="1"/>
</dbReference>
<feature type="modified residue" description="N6-lipoyllysine" evidence="3 4">
    <location>
        <position position="63"/>
    </location>
</feature>
<evidence type="ECO:0000256" key="4">
    <source>
        <dbReference type="PIRSR" id="PIRSR617453-50"/>
    </source>
</evidence>
<comment type="subunit">
    <text evidence="3">The glycine cleavage system is composed of four proteins: P, T, L and H.</text>
</comment>
<evidence type="ECO:0000313" key="7">
    <source>
        <dbReference type="Proteomes" id="UP000199287"/>
    </source>
</evidence>
<dbReference type="GO" id="GO:0009249">
    <property type="term" value="P:protein lipoylation"/>
    <property type="evidence" value="ECO:0007669"/>
    <property type="project" value="TreeGrafter"/>
</dbReference>
<dbReference type="STRING" id="69895.SAMN05192551_10485"/>
<sequence>MREMEKLLFTSEHEWVDVQGDEMYMGITDFASKALGDIVFVELPEVDETYEKGDAFGVIESVKAAADMYIPVDGTVLEINTELEDDPGQINQDPLANWFVKIKISDKSQLDELMKPEDYQRFCEEEA</sequence>
<dbReference type="HAMAP" id="MF_00272">
    <property type="entry name" value="GcvH"/>
    <property type="match status" value="1"/>
</dbReference>
<comment type="cofactor">
    <cofactor evidence="3">
        <name>(R)-lipoate</name>
        <dbReference type="ChEBI" id="CHEBI:83088"/>
    </cofactor>
    <text evidence="3">Binds 1 lipoyl cofactor covalently.</text>
</comment>
<gene>
    <name evidence="3" type="primary">gcvH</name>
    <name evidence="6" type="ORF">SAMN05192551_10485</name>
</gene>
<dbReference type="AlphaFoldDB" id="A0A1I3DSA5"/>
<dbReference type="OrthoDB" id="9796712at2"/>
<dbReference type="InterPro" id="IPR002930">
    <property type="entry name" value="GCV_H"/>
</dbReference>
<evidence type="ECO:0000313" key="6">
    <source>
        <dbReference type="EMBL" id="SFH89543.1"/>
    </source>
</evidence>
<dbReference type="InterPro" id="IPR011053">
    <property type="entry name" value="Single_hybrid_motif"/>
</dbReference>
<dbReference type="InterPro" id="IPR000089">
    <property type="entry name" value="Biotin_lipoyl"/>
</dbReference>
<comment type="function">
    <text evidence="3">The glycine cleavage system catalyzes the degradation of glycine. The H protein shuttles the methylamine group of glycine from the P protein to the T protein.</text>
</comment>
<name>A0A1I3DSA5_9FIRM</name>
<accession>A0A1I3DSA5</accession>
<dbReference type="EMBL" id="FOQA01000004">
    <property type="protein sequence ID" value="SFH89543.1"/>
    <property type="molecule type" value="Genomic_DNA"/>
</dbReference>
<keyword evidence="2 3" id="KW-0450">Lipoyl</keyword>
<dbReference type="PANTHER" id="PTHR11715">
    <property type="entry name" value="GLYCINE CLEAVAGE SYSTEM H PROTEIN"/>
    <property type="match status" value="1"/>
</dbReference>
<feature type="domain" description="Lipoyl-binding" evidence="5">
    <location>
        <begin position="22"/>
        <end position="103"/>
    </location>
</feature>
<dbReference type="GO" id="GO:0005737">
    <property type="term" value="C:cytoplasm"/>
    <property type="evidence" value="ECO:0007669"/>
    <property type="project" value="TreeGrafter"/>
</dbReference>
<dbReference type="InterPro" id="IPR033753">
    <property type="entry name" value="GCV_H/Fam206"/>
</dbReference>
<evidence type="ECO:0000256" key="3">
    <source>
        <dbReference type="HAMAP-Rule" id="MF_00272"/>
    </source>
</evidence>
<reference evidence="7" key="1">
    <citation type="submission" date="2016-10" db="EMBL/GenBank/DDBJ databases">
        <authorList>
            <person name="Varghese N."/>
            <person name="Submissions S."/>
        </authorList>
    </citation>
    <scope>NUCLEOTIDE SEQUENCE [LARGE SCALE GENOMIC DNA]</scope>
    <source>
        <strain evidence="7">Z-7934</strain>
    </source>
</reference>
<keyword evidence="7" id="KW-1185">Reference proteome</keyword>
<dbReference type="GO" id="GO:0005960">
    <property type="term" value="C:glycine cleavage complex"/>
    <property type="evidence" value="ECO:0007669"/>
    <property type="project" value="InterPro"/>
</dbReference>
<dbReference type="Proteomes" id="UP000199287">
    <property type="component" value="Unassembled WGS sequence"/>
</dbReference>
<dbReference type="SUPFAM" id="SSF51230">
    <property type="entry name" value="Single hybrid motif"/>
    <property type="match status" value="1"/>
</dbReference>
<protein>
    <recommendedName>
        <fullName evidence="3">Glycine cleavage system H protein</fullName>
    </recommendedName>
</protein>
<dbReference type="RefSeq" id="WP_093371473.1">
    <property type="nucleotide sequence ID" value="NZ_FOQA01000004.1"/>
</dbReference>
<dbReference type="Gene3D" id="2.40.50.100">
    <property type="match status" value="1"/>
</dbReference>
<proteinExistence type="inferred from homology"/>
<evidence type="ECO:0000256" key="1">
    <source>
        <dbReference type="ARBA" id="ARBA00009249"/>
    </source>
</evidence>
<dbReference type="GO" id="GO:0019464">
    <property type="term" value="P:glycine decarboxylation via glycine cleavage system"/>
    <property type="evidence" value="ECO:0007669"/>
    <property type="project" value="UniProtKB-UniRule"/>
</dbReference>
<comment type="similarity">
    <text evidence="1 3">Belongs to the GcvH family.</text>
</comment>